<proteinExistence type="predicted"/>
<accession>A0A2P2PQF7</accession>
<dbReference type="EMBL" id="GGEC01076437">
    <property type="protein sequence ID" value="MBX56921.1"/>
    <property type="molecule type" value="Transcribed_RNA"/>
</dbReference>
<evidence type="ECO:0000313" key="1">
    <source>
        <dbReference type="EMBL" id="MBX56921.1"/>
    </source>
</evidence>
<protein>
    <submittedName>
        <fullName evidence="1">Uncharacterized protein</fullName>
    </submittedName>
</protein>
<dbReference type="AlphaFoldDB" id="A0A2P2PQF7"/>
<sequence length="61" mass="7029">MEFSDASESILKEWSILIEDSKQSARREFSLLVDQMSALGWTVKNILLSTEEQARYGFIDD</sequence>
<organism evidence="1">
    <name type="scientific">Rhizophora mucronata</name>
    <name type="common">Asiatic mangrove</name>
    <dbReference type="NCBI Taxonomy" id="61149"/>
    <lineage>
        <taxon>Eukaryota</taxon>
        <taxon>Viridiplantae</taxon>
        <taxon>Streptophyta</taxon>
        <taxon>Embryophyta</taxon>
        <taxon>Tracheophyta</taxon>
        <taxon>Spermatophyta</taxon>
        <taxon>Magnoliopsida</taxon>
        <taxon>eudicotyledons</taxon>
        <taxon>Gunneridae</taxon>
        <taxon>Pentapetalae</taxon>
        <taxon>rosids</taxon>
        <taxon>fabids</taxon>
        <taxon>Malpighiales</taxon>
        <taxon>Rhizophoraceae</taxon>
        <taxon>Rhizophora</taxon>
    </lineage>
</organism>
<reference evidence="1" key="1">
    <citation type="submission" date="2018-02" db="EMBL/GenBank/DDBJ databases">
        <title>Rhizophora mucronata_Transcriptome.</title>
        <authorList>
            <person name="Meera S.P."/>
            <person name="Sreeshan A."/>
            <person name="Augustine A."/>
        </authorList>
    </citation>
    <scope>NUCLEOTIDE SEQUENCE</scope>
    <source>
        <tissue evidence="1">Leaf</tissue>
    </source>
</reference>
<name>A0A2P2PQF7_RHIMU</name>